<dbReference type="InterPro" id="IPR023049">
    <property type="entry name" value="GlgC_bac"/>
</dbReference>
<dbReference type="InterPro" id="IPR029044">
    <property type="entry name" value="Nucleotide-diphossugar_trans"/>
</dbReference>
<feature type="domain" description="Glucose-1-phosphate adenylyltransferase/Bifunctional protein GlmU-like C-terminal hexapeptide" evidence="11">
    <location>
        <begin position="290"/>
        <end position="368"/>
    </location>
</feature>
<dbReference type="InterPro" id="IPR005835">
    <property type="entry name" value="NTP_transferase_dom"/>
</dbReference>
<feature type="binding site" evidence="9">
    <location>
        <position position="165"/>
    </location>
    <ligand>
        <name>alpha-D-glucose 1-phosphate</name>
        <dbReference type="ChEBI" id="CHEBI:58601"/>
    </ligand>
</feature>
<dbReference type="NCBIfam" id="TIGR02091">
    <property type="entry name" value="glgC"/>
    <property type="match status" value="1"/>
</dbReference>
<evidence type="ECO:0000256" key="9">
    <source>
        <dbReference type="HAMAP-Rule" id="MF_00624"/>
    </source>
</evidence>
<keyword evidence="4 9" id="KW-0548">Nucleotidyltransferase</keyword>
<dbReference type="InterPro" id="IPR056818">
    <property type="entry name" value="GlmU/GlgC-like_hexapep"/>
</dbReference>
<dbReference type="Pfam" id="PF24894">
    <property type="entry name" value="Hexapep_GlmU"/>
    <property type="match status" value="1"/>
</dbReference>
<keyword evidence="8 9" id="KW-0119">Carbohydrate metabolism</keyword>
<dbReference type="GO" id="GO:0008878">
    <property type="term" value="F:glucose-1-phosphate adenylyltransferase activity"/>
    <property type="evidence" value="ECO:0007669"/>
    <property type="project" value="UniProtKB-EC"/>
</dbReference>
<proteinExistence type="inferred from homology"/>
<keyword evidence="3 9" id="KW-0808">Transferase</keyword>
<dbReference type="PROSITE" id="PS00810">
    <property type="entry name" value="ADP_GLC_PYROPHOSPH_3"/>
    <property type="match status" value="1"/>
</dbReference>
<evidence type="ECO:0000256" key="4">
    <source>
        <dbReference type="ARBA" id="ARBA00022695"/>
    </source>
</evidence>
<dbReference type="CDD" id="cd04651">
    <property type="entry name" value="LbH_G1P_AT_C"/>
    <property type="match status" value="1"/>
</dbReference>
<evidence type="ECO:0000256" key="7">
    <source>
        <dbReference type="ARBA" id="ARBA00023056"/>
    </source>
</evidence>
<gene>
    <name evidence="9" type="primary">glgC</name>
    <name evidence="12" type="ORF">ACFYKX_22285</name>
</gene>
<comment type="function">
    <text evidence="9">Involved in the biosynthesis of ADP-glucose, a building block required for the elongation reactions to produce glycogen. Catalyzes the reaction between ATP and alpha-D-glucose 1-phosphate (G1P) to produce pyrophosphate and ADP-Glc.</text>
</comment>
<feature type="site" description="Could play a key role in the communication between the regulatory and the substrate sites" evidence="9">
    <location>
        <position position="60"/>
    </location>
</feature>
<evidence type="ECO:0000259" key="10">
    <source>
        <dbReference type="Pfam" id="PF00483"/>
    </source>
</evidence>
<dbReference type="PROSITE" id="PS00809">
    <property type="entry name" value="ADP_GLC_PYROPHOSPH_2"/>
    <property type="match status" value="1"/>
</dbReference>
<dbReference type="RefSeq" id="WP_389363706.1">
    <property type="nucleotide sequence ID" value="NZ_JBIACK010000015.1"/>
</dbReference>
<feature type="binding site" evidence="9">
    <location>
        <position position="191"/>
    </location>
    <ligand>
        <name>alpha-D-glucose 1-phosphate</name>
        <dbReference type="ChEBI" id="CHEBI:58601"/>
    </ligand>
</feature>
<dbReference type="InterPro" id="IPR011004">
    <property type="entry name" value="Trimer_LpxA-like_sf"/>
</dbReference>
<sequence length="382" mass="42925">MGKKKCVAMLLAGGKGSRLSSLTKYIAKPAVPFGGKYRIIDFTLSNCTNSGIDTVGVLTQYQPLVLNSYIGIGSAWDLDRKNGGVTVLPPYSESSEVKWYTGTASAIYQNLNFLTQYNPEYVLILSGDHIYKMDYELMLSEHIKKGADVSISVIEVPWAEASRFGIMNTNEEMRVVEFDEKPQFPKNNLASMGIYIFNWSILKEYLEMDDRNPDSSHDFGKDVIPLLLEEKKKLFAYPFKGYWKDVGTVKSLWEANMDLLDEDCELNLFDYDWRIYSVNPNHPPQFISPEAQVLESLINEGCTVEGEVEKSVLFQGVTVKSGATVKHSVIMPDAVIGKNVYIEKAIVPPNMNIPDGTVIRGEDNSEDDIVLVTEEMLKKIYS</sequence>
<keyword evidence="6 9" id="KW-0067">ATP-binding</keyword>
<keyword evidence="5 9" id="KW-0547">Nucleotide-binding</keyword>
<dbReference type="PROSITE" id="PS00808">
    <property type="entry name" value="ADP_GLC_PYROPHOSPH_1"/>
    <property type="match status" value="1"/>
</dbReference>
<dbReference type="EMBL" id="JBIACK010000015">
    <property type="protein sequence ID" value="MFE8703292.1"/>
    <property type="molecule type" value="Genomic_DNA"/>
</dbReference>
<name>A0ABW6KKN8_9BACI</name>
<dbReference type="Proteomes" id="UP001601059">
    <property type="component" value="Unassembled WGS sequence"/>
</dbReference>
<comment type="pathway">
    <text evidence="9">Glycan biosynthesis; glycogen biosynthesis.</text>
</comment>
<dbReference type="PANTHER" id="PTHR43523">
    <property type="entry name" value="GLUCOSE-1-PHOSPHATE ADENYLYLTRANSFERASE-RELATED"/>
    <property type="match status" value="1"/>
</dbReference>
<dbReference type="Gene3D" id="2.160.10.10">
    <property type="entry name" value="Hexapeptide repeat proteins"/>
    <property type="match status" value="1"/>
</dbReference>
<evidence type="ECO:0000256" key="3">
    <source>
        <dbReference type="ARBA" id="ARBA00022679"/>
    </source>
</evidence>
<evidence type="ECO:0000313" key="12">
    <source>
        <dbReference type="EMBL" id="MFE8703292.1"/>
    </source>
</evidence>
<comment type="subunit">
    <text evidence="9">Homotetramer.</text>
</comment>
<evidence type="ECO:0000256" key="8">
    <source>
        <dbReference type="ARBA" id="ARBA00023277"/>
    </source>
</evidence>
<accession>A0ABW6KKN8</accession>
<keyword evidence="13" id="KW-1185">Reference proteome</keyword>
<keyword evidence="7 9" id="KW-0320">Glycogen biosynthesis</keyword>
<comment type="similarity">
    <text evidence="1 9">Belongs to the bacterial/plant glucose-1-phosphate adenylyltransferase family.</text>
</comment>
<dbReference type="SUPFAM" id="SSF51161">
    <property type="entry name" value="Trimeric LpxA-like enzymes"/>
    <property type="match status" value="1"/>
</dbReference>
<evidence type="ECO:0000256" key="6">
    <source>
        <dbReference type="ARBA" id="ARBA00022840"/>
    </source>
</evidence>
<evidence type="ECO:0000259" key="11">
    <source>
        <dbReference type="Pfam" id="PF24894"/>
    </source>
</evidence>
<evidence type="ECO:0000256" key="2">
    <source>
        <dbReference type="ARBA" id="ARBA00022600"/>
    </source>
</evidence>
<dbReference type="Pfam" id="PF00483">
    <property type="entry name" value="NTP_transferase"/>
    <property type="match status" value="1"/>
</dbReference>
<dbReference type="PANTHER" id="PTHR43523:SF2">
    <property type="entry name" value="GLUCOSE-1-PHOSPHATE ADENYLYLTRANSFERASE"/>
    <property type="match status" value="1"/>
</dbReference>
<dbReference type="EC" id="2.7.7.27" evidence="9"/>
<evidence type="ECO:0000256" key="1">
    <source>
        <dbReference type="ARBA" id="ARBA00010443"/>
    </source>
</evidence>
<reference evidence="12 13" key="1">
    <citation type="submission" date="2024-08" db="EMBL/GenBank/DDBJ databases">
        <title>Two novel Cytobacillus novel species.</title>
        <authorList>
            <person name="Liu G."/>
        </authorList>
    </citation>
    <scope>NUCLEOTIDE SEQUENCE [LARGE SCALE GENOMIC DNA]</scope>
    <source>
        <strain evidence="12 13">FJAT-54145</strain>
    </source>
</reference>
<dbReference type="NCBIfam" id="NF003670">
    <property type="entry name" value="PRK05293.1"/>
    <property type="match status" value="1"/>
</dbReference>
<feature type="site" description="Could play a key role in the communication between the regulatory and the substrate sites" evidence="9">
    <location>
        <position position="99"/>
    </location>
</feature>
<evidence type="ECO:0000313" key="13">
    <source>
        <dbReference type="Proteomes" id="UP001601059"/>
    </source>
</evidence>
<dbReference type="SUPFAM" id="SSF53448">
    <property type="entry name" value="Nucleotide-diphospho-sugar transferases"/>
    <property type="match status" value="1"/>
</dbReference>
<keyword evidence="2 9" id="KW-0321">Glycogen metabolism</keyword>
<dbReference type="InterPro" id="IPR005836">
    <property type="entry name" value="ADP_Glu_pyroP_CS"/>
</dbReference>
<feature type="domain" description="Nucleotidyl transferase" evidence="10">
    <location>
        <begin position="8"/>
        <end position="261"/>
    </location>
</feature>
<organism evidence="12 13">
    <name type="scientific">Cytobacillus spartinae</name>
    <dbReference type="NCBI Taxonomy" id="3299023"/>
    <lineage>
        <taxon>Bacteria</taxon>
        <taxon>Bacillati</taxon>
        <taxon>Bacillota</taxon>
        <taxon>Bacilli</taxon>
        <taxon>Bacillales</taxon>
        <taxon>Bacillaceae</taxon>
        <taxon>Cytobacillus</taxon>
    </lineage>
</organism>
<protein>
    <recommendedName>
        <fullName evidence="9">Glucose-1-phosphate adenylyltransferase</fullName>
        <ecNumber evidence="9">2.7.7.27</ecNumber>
    </recommendedName>
    <alternativeName>
        <fullName evidence="9">ADP-glucose pyrophosphorylase</fullName>
        <shortName evidence="9">ADPGlc PPase</shortName>
    </alternativeName>
    <alternativeName>
        <fullName evidence="9">ADP-glucose synthase</fullName>
    </alternativeName>
</protein>
<dbReference type="HAMAP" id="MF_00624">
    <property type="entry name" value="GlgC"/>
    <property type="match status" value="1"/>
</dbReference>
<feature type="binding site" evidence="9">
    <location>
        <begin position="180"/>
        <end position="181"/>
    </location>
    <ligand>
        <name>alpha-D-glucose 1-phosphate</name>
        <dbReference type="ChEBI" id="CHEBI:58601"/>
    </ligand>
</feature>
<comment type="caution">
    <text evidence="12">The sequence shown here is derived from an EMBL/GenBank/DDBJ whole genome shotgun (WGS) entry which is preliminary data.</text>
</comment>
<dbReference type="InterPro" id="IPR011831">
    <property type="entry name" value="ADP-Glc_PPase"/>
</dbReference>
<dbReference type="CDD" id="cd02508">
    <property type="entry name" value="ADP_Glucose_PP"/>
    <property type="match status" value="1"/>
</dbReference>
<feature type="binding site" evidence="9">
    <location>
        <position position="100"/>
    </location>
    <ligand>
        <name>alpha-D-glucose 1-phosphate</name>
        <dbReference type="ChEBI" id="CHEBI:58601"/>
    </ligand>
</feature>
<evidence type="ECO:0000256" key="5">
    <source>
        <dbReference type="ARBA" id="ARBA00022741"/>
    </source>
</evidence>
<comment type="catalytic activity">
    <reaction evidence="9">
        <text>alpha-D-glucose 1-phosphate + ATP + H(+) = ADP-alpha-D-glucose + diphosphate</text>
        <dbReference type="Rhea" id="RHEA:12120"/>
        <dbReference type="ChEBI" id="CHEBI:15378"/>
        <dbReference type="ChEBI" id="CHEBI:30616"/>
        <dbReference type="ChEBI" id="CHEBI:33019"/>
        <dbReference type="ChEBI" id="CHEBI:57498"/>
        <dbReference type="ChEBI" id="CHEBI:58601"/>
        <dbReference type="EC" id="2.7.7.27"/>
    </reaction>
</comment>
<dbReference type="Gene3D" id="3.90.550.10">
    <property type="entry name" value="Spore Coat Polysaccharide Biosynthesis Protein SpsA, Chain A"/>
    <property type="match status" value="1"/>
</dbReference>